<dbReference type="Gene3D" id="3.40.50.300">
    <property type="entry name" value="P-loop containing nucleotide triphosphate hydrolases"/>
    <property type="match status" value="1"/>
</dbReference>
<dbReference type="GO" id="GO:0005737">
    <property type="term" value="C:cytoplasm"/>
    <property type="evidence" value="ECO:0007669"/>
    <property type="project" value="UniProtKB-SubCell"/>
</dbReference>
<reference evidence="9" key="1">
    <citation type="journal article" date="2021" name="PeerJ">
        <title>Extensive microbial diversity within the chicken gut microbiome revealed by metagenomics and culture.</title>
        <authorList>
            <person name="Gilroy R."/>
            <person name="Ravi A."/>
            <person name="Getino M."/>
            <person name="Pursley I."/>
            <person name="Horton D.L."/>
            <person name="Alikhan N.F."/>
            <person name="Baker D."/>
            <person name="Gharbi K."/>
            <person name="Hall N."/>
            <person name="Watson M."/>
            <person name="Adriaenssens E.M."/>
            <person name="Foster-Nyarko E."/>
            <person name="Jarju S."/>
            <person name="Secka A."/>
            <person name="Antonio M."/>
            <person name="Oren A."/>
            <person name="Chaudhuri R.R."/>
            <person name="La Ragione R."/>
            <person name="Hildebrand F."/>
            <person name="Pallen M.J."/>
        </authorList>
    </citation>
    <scope>NUCLEOTIDE SEQUENCE</scope>
    <source>
        <strain evidence="9">ChiGjej4B4-12881</strain>
    </source>
</reference>
<dbReference type="InterPro" id="IPR036291">
    <property type="entry name" value="NAD(P)-bd_dom_sf"/>
</dbReference>
<evidence type="ECO:0000259" key="8">
    <source>
        <dbReference type="Pfam" id="PF18317"/>
    </source>
</evidence>
<feature type="binding site" evidence="4">
    <location>
        <position position="303"/>
    </location>
    <ligand>
        <name>Mg(2+)</name>
        <dbReference type="ChEBI" id="CHEBI:18420"/>
    </ligand>
</feature>
<evidence type="ECO:0000313" key="9">
    <source>
        <dbReference type="EMBL" id="HIX53148.1"/>
    </source>
</evidence>
<dbReference type="CDD" id="cd00464">
    <property type="entry name" value="SK"/>
    <property type="match status" value="1"/>
</dbReference>
<protein>
    <recommendedName>
        <fullName evidence="4 5">Multifunctional fusion protein</fullName>
    </recommendedName>
    <domain>
        <recommendedName>
            <fullName evidence="4">Shikimate kinase</fullName>
            <shortName evidence="4">SK</shortName>
            <ecNumber evidence="4">2.7.1.71</ecNumber>
        </recommendedName>
    </domain>
    <domain>
        <recommendedName>
            <fullName evidence="5">Shikimate dehydrogenase (NADP(+))</fullName>
            <shortName evidence="5">SDH</shortName>
            <ecNumber evidence="5">1.1.1.25</ecNumber>
        </recommendedName>
    </domain>
</protein>
<dbReference type="InterPro" id="IPR022893">
    <property type="entry name" value="Shikimate_DH_fam"/>
</dbReference>
<comment type="catalytic activity">
    <reaction evidence="4">
        <text>shikimate + ATP = 3-phosphoshikimate + ADP + H(+)</text>
        <dbReference type="Rhea" id="RHEA:13121"/>
        <dbReference type="ChEBI" id="CHEBI:15378"/>
        <dbReference type="ChEBI" id="CHEBI:30616"/>
        <dbReference type="ChEBI" id="CHEBI:36208"/>
        <dbReference type="ChEBI" id="CHEBI:145989"/>
        <dbReference type="ChEBI" id="CHEBI:456216"/>
        <dbReference type="EC" id="2.7.1.71"/>
    </reaction>
</comment>
<dbReference type="InterPro" id="IPR041121">
    <property type="entry name" value="SDH_C"/>
</dbReference>
<dbReference type="Pfam" id="PF18317">
    <property type="entry name" value="SDH_C"/>
    <property type="match status" value="1"/>
</dbReference>
<dbReference type="Pfam" id="PF01202">
    <property type="entry name" value="SKI"/>
    <property type="match status" value="1"/>
</dbReference>
<comment type="caution">
    <text evidence="4">Lacks conserved residue(s) required for the propagation of feature annotation.</text>
</comment>
<evidence type="ECO:0000256" key="1">
    <source>
        <dbReference type="ARBA" id="ARBA00004871"/>
    </source>
</evidence>
<feature type="binding site" evidence="5">
    <location>
        <position position="90"/>
    </location>
    <ligand>
        <name>shikimate</name>
        <dbReference type="ChEBI" id="CHEBI:36208"/>
    </ligand>
</feature>
<dbReference type="InterPro" id="IPR013708">
    <property type="entry name" value="Shikimate_DH-bd_N"/>
</dbReference>
<sequence>MDGKTKVCGIMANPVEHSYSPMMQNFFGERTGVNFAYVPLKVEPGMVEEAVKGAYAMNLAGMNVTVPYKQQVIPYLKEVDEGAAAIGAVNTLVRIPGGYRGYNTDAPGLYRAMEEAGIPVEGEDCILLGAGGAAKAAAWTLGSHGARAVYILNRSGERAEALAAEMNSRFGGERFRALALADYRQIPDGSYLCVQSTSVGMAPDTEGILIDDEAFYRKIHTGFDLVYTPFTTAFMRAVERAGGRAVNGLSMLIYQGVIAYELWNPGVKVDRETVDAVRRRMRASLRGRRDNLIFIGFMGAGKTTVGQAFAGRTGRRFLDTDERIEERAGKSIPRIFEEDGEEAFRQMETETVRAMGNELWGAVISVGGGLPMREENRRLLKEAGTVIYLRTRPETVCERLKGDDSRPMLKSPDPEKRARELLAARERFYLEAAHVCVDTDGKTVEEIVEEILQKEETE</sequence>
<comment type="caution">
    <text evidence="9">The sequence shown here is derived from an EMBL/GenBank/DDBJ whole genome shotgun (WGS) entry which is preliminary data.</text>
</comment>
<keyword evidence="4" id="KW-0963">Cytoplasm</keyword>
<feature type="binding site" evidence="4">
    <location>
        <position position="425"/>
    </location>
    <ligand>
        <name>substrate</name>
    </ligand>
</feature>
<keyword evidence="4" id="KW-0808">Transferase</keyword>
<keyword evidence="5" id="KW-0560">Oxidoreductase</keyword>
<dbReference type="InterPro" id="IPR027417">
    <property type="entry name" value="P-loop_NTPase"/>
</dbReference>
<feature type="domain" description="SDH C-terminal" evidence="8">
    <location>
        <begin position="248"/>
        <end position="274"/>
    </location>
</feature>
<feature type="active site" description="Proton acceptor" evidence="5">
    <location>
        <position position="69"/>
    </location>
</feature>
<comment type="function">
    <text evidence="4">Catalyzes the specific phosphorylation of the 3-hydroxyl group of shikimic acid using ATP as a cosubstrate.</text>
</comment>
<keyword evidence="4" id="KW-0028">Amino-acid biosynthesis</keyword>
<dbReference type="SUPFAM" id="SSF51735">
    <property type="entry name" value="NAD(P)-binding Rossmann-fold domains"/>
    <property type="match status" value="1"/>
</dbReference>
<dbReference type="GO" id="GO:0009423">
    <property type="term" value="P:chorismate biosynthetic process"/>
    <property type="evidence" value="ECO:0007669"/>
    <property type="project" value="UniProtKB-UniRule"/>
</dbReference>
<dbReference type="PRINTS" id="PR01100">
    <property type="entry name" value="SHIKIMTKNASE"/>
</dbReference>
<dbReference type="CDD" id="cd01065">
    <property type="entry name" value="NAD_bind_Shikimate_DH"/>
    <property type="match status" value="1"/>
</dbReference>
<dbReference type="GO" id="GO:0019632">
    <property type="term" value="P:shikimate metabolic process"/>
    <property type="evidence" value="ECO:0007669"/>
    <property type="project" value="TreeGrafter"/>
</dbReference>
<gene>
    <name evidence="4" type="primary">aroK</name>
    <name evidence="5" type="synonym">aroE</name>
    <name evidence="9" type="ORF">IAA28_10140</name>
</gene>
<accession>A0A9D1W626</accession>
<dbReference type="InterPro" id="IPR006151">
    <property type="entry name" value="Shikm_DH/Glu-tRNA_Rdtase"/>
</dbReference>
<dbReference type="Proteomes" id="UP000886780">
    <property type="component" value="Unassembled WGS sequence"/>
</dbReference>
<feature type="binding site" evidence="4">
    <location>
        <position position="368"/>
    </location>
    <ligand>
        <name>substrate</name>
    </ligand>
</feature>
<feature type="binding site" evidence="5">
    <location>
        <begin position="18"/>
        <end position="20"/>
    </location>
    <ligand>
        <name>shikimate</name>
        <dbReference type="ChEBI" id="CHEBI:36208"/>
    </ligand>
</feature>
<dbReference type="GO" id="GO:0004765">
    <property type="term" value="F:shikimate kinase activity"/>
    <property type="evidence" value="ECO:0007669"/>
    <property type="project" value="UniProtKB-UniRule"/>
</dbReference>
<feature type="binding site" evidence="5">
    <location>
        <begin position="129"/>
        <end position="133"/>
    </location>
    <ligand>
        <name>NADP(+)</name>
        <dbReference type="ChEBI" id="CHEBI:58349"/>
    </ligand>
</feature>
<comment type="subunit">
    <text evidence="4">Monomer.</text>
</comment>
<feature type="binding site" evidence="4">
    <location>
        <position position="321"/>
    </location>
    <ligand>
        <name>substrate</name>
    </ligand>
</feature>
<dbReference type="EMBL" id="DXEU01000183">
    <property type="protein sequence ID" value="HIX53148.1"/>
    <property type="molecule type" value="Genomic_DNA"/>
</dbReference>
<evidence type="ECO:0000313" key="10">
    <source>
        <dbReference type="Proteomes" id="UP000886780"/>
    </source>
</evidence>
<dbReference type="Gene3D" id="3.40.50.10860">
    <property type="entry name" value="Leucine Dehydrogenase, chain A, domain 1"/>
    <property type="match status" value="1"/>
</dbReference>
<dbReference type="InterPro" id="IPR046346">
    <property type="entry name" value="Aminoacid_DH-like_N_sf"/>
</dbReference>
<comment type="similarity">
    <text evidence="5">Belongs to the shikimate dehydrogenase family.</text>
</comment>
<comment type="subunit">
    <text evidence="5">Homodimer.</text>
</comment>
<comment type="similarity">
    <text evidence="4">Belongs to the shikimate kinase family.</text>
</comment>
<keyword evidence="4" id="KW-0067">ATP-binding</keyword>
<comment type="pathway">
    <text evidence="1 5">Metabolic intermediate biosynthesis; chorismate biosynthesis; chorismate from D-erythrose 4-phosphate and phosphoenolpyruvate: step 4/7.</text>
</comment>
<feature type="binding site" evidence="5">
    <location>
        <position position="225"/>
    </location>
    <ligand>
        <name>NADP(+)</name>
        <dbReference type="ChEBI" id="CHEBI:58349"/>
    </ligand>
</feature>
<evidence type="ECO:0000259" key="6">
    <source>
        <dbReference type="Pfam" id="PF01488"/>
    </source>
</evidence>
<reference evidence="9" key="2">
    <citation type="submission" date="2021-04" db="EMBL/GenBank/DDBJ databases">
        <authorList>
            <person name="Gilroy R."/>
        </authorList>
    </citation>
    <scope>NUCLEOTIDE SEQUENCE</scope>
    <source>
        <strain evidence="9">ChiGjej4B4-12881</strain>
    </source>
</reference>
<dbReference type="HAMAP" id="MF_00222">
    <property type="entry name" value="Shikimate_DH_AroE"/>
    <property type="match status" value="1"/>
</dbReference>
<keyword evidence="5" id="KW-0521">NADP</keyword>
<evidence type="ECO:0000256" key="4">
    <source>
        <dbReference type="HAMAP-Rule" id="MF_00109"/>
    </source>
</evidence>
<dbReference type="GO" id="GO:0004764">
    <property type="term" value="F:shikimate 3-dehydrogenase (NADP+) activity"/>
    <property type="evidence" value="ECO:0007669"/>
    <property type="project" value="UniProtKB-UniRule"/>
</dbReference>
<organism evidence="9 10">
    <name type="scientific">Candidatus Lachnoclostridium stercoripullorum</name>
    <dbReference type="NCBI Taxonomy" id="2838635"/>
    <lineage>
        <taxon>Bacteria</taxon>
        <taxon>Bacillati</taxon>
        <taxon>Bacillota</taxon>
        <taxon>Clostridia</taxon>
        <taxon>Lachnospirales</taxon>
        <taxon>Lachnospiraceae</taxon>
    </lineage>
</organism>
<dbReference type="Pfam" id="PF08501">
    <property type="entry name" value="Shikimate_dh_N"/>
    <property type="match status" value="1"/>
</dbReference>
<dbReference type="GO" id="GO:0009073">
    <property type="term" value="P:aromatic amino acid family biosynthetic process"/>
    <property type="evidence" value="ECO:0007669"/>
    <property type="project" value="UniProtKB-KW"/>
</dbReference>
<feature type="binding site" evidence="5">
    <location>
        <position position="227"/>
    </location>
    <ligand>
        <name>shikimate</name>
        <dbReference type="ChEBI" id="CHEBI:36208"/>
    </ligand>
</feature>
<keyword evidence="2 4" id="KW-0057">Aromatic amino acid biosynthesis</keyword>
<dbReference type="PANTHER" id="PTHR21089:SF1">
    <property type="entry name" value="BIFUNCTIONAL 3-DEHYDROQUINATE DEHYDRATASE_SHIKIMATE DEHYDROGENASE, CHLOROPLASTIC"/>
    <property type="match status" value="1"/>
</dbReference>
<keyword evidence="4" id="KW-0547">Nucleotide-binding</keyword>
<dbReference type="PANTHER" id="PTHR21089">
    <property type="entry name" value="SHIKIMATE DEHYDROGENASE"/>
    <property type="match status" value="1"/>
</dbReference>
<feature type="domain" description="Quinate/shikimate 5-dehydrogenase/glutamyl-tRNA reductase" evidence="6">
    <location>
        <begin position="121"/>
        <end position="182"/>
    </location>
</feature>
<feature type="binding site" evidence="4">
    <location>
        <begin position="299"/>
        <end position="304"/>
    </location>
    <ligand>
        <name>ATP</name>
        <dbReference type="ChEBI" id="CHEBI:30616"/>
    </ligand>
</feature>
<feature type="binding site" evidence="4">
    <location>
        <position position="406"/>
    </location>
    <ligand>
        <name>ATP</name>
        <dbReference type="ChEBI" id="CHEBI:30616"/>
    </ligand>
</feature>
<dbReference type="GO" id="GO:0000287">
    <property type="term" value="F:magnesium ion binding"/>
    <property type="evidence" value="ECO:0007669"/>
    <property type="project" value="UniProtKB-UniRule"/>
</dbReference>
<keyword evidence="4" id="KW-0479">Metal-binding</keyword>
<dbReference type="Pfam" id="PF01488">
    <property type="entry name" value="Shikimate_DH"/>
    <property type="match status" value="1"/>
</dbReference>
<comment type="catalytic activity">
    <reaction evidence="3 5">
        <text>shikimate + NADP(+) = 3-dehydroshikimate + NADPH + H(+)</text>
        <dbReference type="Rhea" id="RHEA:17737"/>
        <dbReference type="ChEBI" id="CHEBI:15378"/>
        <dbReference type="ChEBI" id="CHEBI:16630"/>
        <dbReference type="ChEBI" id="CHEBI:36208"/>
        <dbReference type="ChEBI" id="CHEBI:57783"/>
        <dbReference type="ChEBI" id="CHEBI:58349"/>
        <dbReference type="EC" id="1.1.1.25"/>
    </reaction>
</comment>
<dbReference type="EC" id="2.7.1.71" evidence="4"/>
<dbReference type="HAMAP" id="MF_00109">
    <property type="entry name" value="Shikimate_kinase"/>
    <property type="match status" value="1"/>
</dbReference>
<dbReference type="SUPFAM" id="SSF53223">
    <property type="entry name" value="Aminoacid dehydrogenase-like, N-terminal domain"/>
    <property type="match status" value="1"/>
</dbReference>
<feature type="binding site" evidence="5">
    <location>
        <position position="248"/>
    </location>
    <ligand>
        <name>NADP(+)</name>
        <dbReference type="ChEBI" id="CHEBI:58349"/>
    </ligand>
</feature>
<evidence type="ECO:0000256" key="3">
    <source>
        <dbReference type="ARBA" id="ARBA00049442"/>
    </source>
</evidence>
<keyword evidence="4" id="KW-0460">Magnesium</keyword>
<evidence type="ECO:0000256" key="2">
    <source>
        <dbReference type="ARBA" id="ARBA00023141"/>
    </source>
</evidence>
<name>A0A9D1W626_9FIRM</name>
<comment type="subcellular location">
    <subcellularLocation>
        <location evidence="4">Cytoplasm</location>
    </subcellularLocation>
</comment>
<feature type="binding site" evidence="5">
    <location>
        <position position="81"/>
    </location>
    <ligand>
        <name>NADP(+)</name>
        <dbReference type="ChEBI" id="CHEBI:58349"/>
    </ligand>
</feature>
<dbReference type="EC" id="1.1.1.25" evidence="5"/>
<dbReference type="InterPro" id="IPR000623">
    <property type="entry name" value="Shikimate_kinase/TSH1"/>
</dbReference>
<feature type="binding site" evidence="4">
    <location>
        <position position="345"/>
    </location>
    <ligand>
        <name>substrate</name>
    </ligand>
</feature>
<evidence type="ECO:0000256" key="5">
    <source>
        <dbReference type="HAMAP-Rule" id="MF_00222"/>
    </source>
</evidence>
<dbReference type="GO" id="GO:0008652">
    <property type="term" value="P:amino acid biosynthetic process"/>
    <property type="evidence" value="ECO:0007669"/>
    <property type="project" value="UniProtKB-KW"/>
</dbReference>
<feature type="domain" description="Shikimate dehydrogenase substrate binding N-terminal" evidence="7">
    <location>
        <begin position="10"/>
        <end position="92"/>
    </location>
</feature>
<feature type="binding site" evidence="5">
    <location>
        <position position="105"/>
    </location>
    <ligand>
        <name>shikimate</name>
        <dbReference type="ChEBI" id="CHEBI:36208"/>
    </ligand>
</feature>
<proteinExistence type="inferred from homology"/>
<dbReference type="SUPFAM" id="SSF52540">
    <property type="entry name" value="P-loop containing nucleoside triphosphate hydrolases"/>
    <property type="match status" value="1"/>
</dbReference>
<dbReference type="InterPro" id="IPR031322">
    <property type="entry name" value="Shikimate/glucono_kinase"/>
</dbReference>
<feature type="binding site" evidence="5">
    <location>
        <position position="255"/>
    </location>
    <ligand>
        <name>shikimate</name>
        <dbReference type="ChEBI" id="CHEBI:36208"/>
    </ligand>
</feature>
<comment type="function">
    <text evidence="5">Involved in the biosynthesis of the chorismate, which leads to the biosynthesis of aromatic amino acids. Catalyzes the reversible NADPH linked reduction of 3-dehydroshikimate (DHSA) to yield shikimate (SA).</text>
</comment>
<comment type="cofactor">
    <cofactor evidence="4">
        <name>Mg(2+)</name>
        <dbReference type="ChEBI" id="CHEBI:18420"/>
    </cofactor>
    <text evidence="4">Binds 1 Mg(2+) ion per subunit.</text>
</comment>
<comment type="pathway">
    <text evidence="4">Metabolic intermediate biosynthesis; chorismate biosynthesis; chorismate from D-erythrose 4-phosphate and phosphoenolpyruvate: step 5/7.</text>
</comment>
<dbReference type="AlphaFoldDB" id="A0A9D1W626"/>
<dbReference type="Gene3D" id="3.40.50.720">
    <property type="entry name" value="NAD(P)-binding Rossmann-like Domain"/>
    <property type="match status" value="1"/>
</dbReference>
<dbReference type="GO" id="GO:0005524">
    <property type="term" value="F:ATP binding"/>
    <property type="evidence" value="ECO:0007669"/>
    <property type="project" value="UniProtKB-UniRule"/>
</dbReference>
<feature type="binding site" evidence="5">
    <location>
        <position position="65"/>
    </location>
    <ligand>
        <name>shikimate</name>
        <dbReference type="ChEBI" id="CHEBI:36208"/>
    </ligand>
</feature>
<evidence type="ECO:0000259" key="7">
    <source>
        <dbReference type="Pfam" id="PF08501"/>
    </source>
</evidence>
<keyword evidence="4" id="KW-0418">Kinase</keyword>